<protein>
    <submittedName>
        <fullName evidence="1">Uncharacterized protein</fullName>
    </submittedName>
</protein>
<gene>
    <name evidence="1" type="ORF">GO984_13690</name>
</gene>
<dbReference type="RefSeq" id="WP_167740339.1">
    <property type="nucleotide sequence ID" value="NZ_WQLV01000008.1"/>
</dbReference>
<dbReference type="EMBL" id="WQLV01000008">
    <property type="protein sequence ID" value="MVO16866.1"/>
    <property type="molecule type" value="Genomic_DNA"/>
</dbReference>
<dbReference type="AlphaFoldDB" id="A0A6L6WGG0"/>
<accession>A0A6L6WGG0</accession>
<sequence length="311" mass="34977">MSSSFSIEGSESCQFEEKTSGKFLPIGAVIREHDLKNGRTCGAFKKHLAILLATYLDECDRSSFVSFWNGSGVEFTDLHFGYRRGEVFPEYVQHDPYWGKVSYPEWTVDSFTTFHDISAHIGTNGPDDGHDFSVENDRKNIGSIQISFPEGPVLSKDYRVWANASRTDFVLSAAQTYKDDGLSYVSLPEGLGRKLWETNVVLSRDYFSGAPNALIVPVAEARTDILAADFHWVQSRRFRISVSLSDMPLDLFKDFYSSISSDLKVPDDPIVKYAGLLGQFSSSPRRDRLMKSFGFSPGDLPLEIREVVYPK</sequence>
<proteinExistence type="predicted"/>
<comment type="caution">
    <text evidence="1">The sequence shown here is derived from an EMBL/GenBank/DDBJ whole genome shotgun (WGS) entry which is preliminary data.</text>
</comment>
<evidence type="ECO:0000313" key="1">
    <source>
        <dbReference type="EMBL" id="MVO16866.1"/>
    </source>
</evidence>
<reference evidence="1 2" key="1">
    <citation type="submission" date="2019-12" db="EMBL/GenBank/DDBJ databases">
        <authorList>
            <person name="Zhang Y.-J."/>
        </authorList>
    </citation>
    <scope>NUCLEOTIDE SEQUENCE [LARGE SCALE GENOMIC DNA]</scope>
    <source>
        <strain evidence="1 2">CY05</strain>
    </source>
</reference>
<dbReference type="Proteomes" id="UP000478892">
    <property type="component" value="Unassembled WGS sequence"/>
</dbReference>
<keyword evidence="2" id="KW-1185">Reference proteome</keyword>
<organism evidence="1 2">
    <name type="scientific">Parasedimentitalea huanghaiensis</name>
    <dbReference type="NCBI Taxonomy" id="2682100"/>
    <lineage>
        <taxon>Bacteria</taxon>
        <taxon>Pseudomonadati</taxon>
        <taxon>Pseudomonadota</taxon>
        <taxon>Alphaproteobacteria</taxon>
        <taxon>Rhodobacterales</taxon>
        <taxon>Paracoccaceae</taxon>
        <taxon>Parasedimentitalea</taxon>
    </lineage>
</organism>
<evidence type="ECO:0000313" key="2">
    <source>
        <dbReference type="Proteomes" id="UP000478892"/>
    </source>
</evidence>
<name>A0A6L6WGG0_9RHOB</name>